<accession>B0JPY7</accession>
<dbReference type="HOGENOM" id="CLU_2118226_0_0_3"/>
<dbReference type="EnsemblBacteria" id="BAG03711">
    <property type="protein sequence ID" value="BAG03711"/>
    <property type="gene ID" value="MAE_38890"/>
</dbReference>
<protein>
    <submittedName>
        <fullName evidence="2">Uncharacterized protein</fullName>
    </submittedName>
</protein>
<organism evidence="2 3">
    <name type="scientific">Microcystis aeruginosa (strain NIES-843 / IAM M-2473)</name>
    <dbReference type="NCBI Taxonomy" id="449447"/>
    <lineage>
        <taxon>Bacteria</taxon>
        <taxon>Bacillati</taxon>
        <taxon>Cyanobacteriota</taxon>
        <taxon>Cyanophyceae</taxon>
        <taxon>Oscillatoriophycideae</taxon>
        <taxon>Chroococcales</taxon>
        <taxon>Microcystaceae</taxon>
        <taxon>Microcystis</taxon>
    </lineage>
</organism>
<gene>
    <name evidence="2" type="ordered locus">MAE_38890</name>
</gene>
<keyword evidence="3" id="KW-1185">Reference proteome</keyword>
<dbReference type="AlphaFoldDB" id="B0JPY7"/>
<feature type="transmembrane region" description="Helical" evidence="1">
    <location>
        <begin position="93"/>
        <end position="111"/>
    </location>
</feature>
<dbReference type="PaxDb" id="449447-MAE_38890"/>
<keyword evidence="1" id="KW-0812">Transmembrane</keyword>
<keyword evidence="1" id="KW-1133">Transmembrane helix</keyword>
<evidence type="ECO:0000256" key="1">
    <source>
        <dbReference type="SAM" id="Phobius"/>
    </source>
</evidence>
<dbReference type="EMBL" id="AP009552">
    <property type="protein sequence ID" value="BAG03711.1"/>
    <property type="molecule type" value="Genomic_DNA"/>
</dbReference>
<evidence type="ECO:0000313" key="2">
    <source>
        <dbReference type="EMBL" id="BAG03711.1"/>
    </source>
</evidence>
<dbReference type="Proteomes" id="UP000001510">
    <property type="component" value="Chromosome"/>
</dbReference>
<dbReference type="KEGG" id="mar:MAE_38890"/>
<keyword evidence="1" id="KW-0472">Membrane</keyword>
<proteinExistence type="predicted"/>
<dbReference type="eggNOG" id="COG3000">
    <property type="taxonomic scope" value="Bacteria"/>
</dbReference>
<sequence length="114" mass="12932">MILKINLIIKKNLTFSFIVNCKTRSSGKIKGKILILLILKAILITLALLLLGDLISTFLYHVPEHVFGKFHAAVHHGKNRNFFHYALLNRNPLVLLDGFLGALPYSIYVWGKFS</sequence>
<evidence type="ECO:0000313" key="3">
    <source>
        <dbReference type="Proteomes" id="UP000001510"/>
    </source>
</evidence>
<feature type="transmembrane region" description="Helical" evidence="1">
    <location>
        <begin position="33"/>
        <end position="60"/>
    </location>
</feature>
<reference evidence="2 3" key="1">
    <citation type="journal article" date="2007" name="DNA Res.">
        <title>Complete genomic structure of the bloom-forming toxic cyanobacterium Microcystis aeruginosa NIES-843.</title>
        <authorList>
            <person name="Kaneko T."/>
            <person name="Nakajima N."/>
            <person name="Okamoto S."/>
            <person name="Suzuki I."/>
            <person name="Tanabe Y."/>
            <person name="Tamaoki M."/>
            <person name="Nakamura Y."/>
            <person name="Kasai F."/>
            <person name="Watanabe A."/>
            <person name="Kawashima K."/>
            <person name="Kishida Y."/>
            <person name="Ono A."/>
            <person name="Shimizu Y."/>
            <person name="Takahashi C."/>
            <person name="Minami C."/>
            <person name="Fujishiro T."/>
            <person name="Kohara M."/>
            <person name="Katoh M."/>
            <person name="Nakazaki N."/>
            <person name="Nakayama S."/>
            <person name="Yamada M."/>
            <person name="Tabata S."/>
            <person name="Watanabe M.M."/>
        </authorList>
    </citation>
    <scope>NUCLEOTIDE SEQUENCE [LARGE SCALE GENOMIC DNA]</scope>
    <source>
        <strain evidence="3">NIES-843 / IAM M-247</strain>
    </source>
</reference>
<dbReference type="STRING" id="449447.MAE_38890"/>
<name>B0JPY7_MICAN</name>